<evidence type="ECO:0000313" key="2">
    <source>
        <dbReference type="EMBL" id="GBG29606.1"/>
    </source>
</evidence>
<gene>
    <name evidence="2" type="ORF">FCC1311_058272</name>
</gene>
<evidence type="ECO:0000313" key="3">
    <source>
        <dbReference type="Proteomes" id="UP000241890"/>
    </source>
</evidence>
<keyword evidence="3" id="KW-1185">Reference proteome</keyword>
<dbReference type="InParanoid" id="A0A2R5GF97"/>
<comment type="caution">
    <text evidence="2">The sequence shown here is derived from an EMBL/GenBank/DDBJ whole genome shotgun (WGS) entry which is preliminary data.</text>
</comment>
<sequence>MQTLEAASTVLGLLHNVKKTYEVVQDLLRQSEDNEERAQASGTMAEAMALTSGLQRPLFLCMELQNRQETSGYVSSPVWFTRRVLQRFEALSTKLEASLEEDDLEDEDYNNGGEKGGDKNGNGSTSRQQQQQQDEDGSQAEMLFESDLAEIVEDLKTCVNLLNLALTSVHLVHGQWRPSQPIASSFEASQVAQDFCRRFETEQTQRARIASGEVYEWRVASVSRKSSRQKDLVCLGLGAVWLQREPNDTGLTLEIQIQDSGFGLEAGDADLANGSSSGHSNKVDQIRLILDRNAGFLLKQERKGDIDEGALLGSLLMDRELEYHQIAYEIRGKTDDLQPVRTFHLVFEAFGKLSCQAFEEILRTFAHKGTVTDEKDGVESPSGVATIKLESLNLDAAE</sequence>
<protein>
    <submittedName>
        <fullName evidence="2">Uncharacterized protein</fullName>
    </submittedName>
</protein>
<name>A0A2R5GF97_9STRA</name>
<organism evidence="2 3">
    <name type="scientific">Hondaea fermentalgiana</name>
    <dbReference type="NCBI Taxonomy" id="2315210"/>
    <lineage>
        <taxon>Eukaryota</taxon>
        <taxon>Sar</taxon>
        <taxon>Stramenopiles</taxon>
        <taxon>Bigyra</taxon>
        <taxon>Labyrinthulomycetes</taxon>
        <taxon>Thraustochytrida</taxon>
        <taxon>Thraustochytriidae</taxon>
        <taxon>Hondaea</taxon>
    </lineage>
</organism>
<accession>A0A2R5GF97</accession>
<dbReference type="Proteomes" id="UP000241890">
    <property type="component" value="Unassembled WGS sequence"/>
</dbReference>
<feature type="region of interest" description="Disordered" evidence="1">
    <location>
        <begin position="99"/>
        <end position="139"/>
    </location>
</feature>
<dbReference type="EMBL" id="BEYU01000061">
    <property type="protein sequence ID" value="GBG29606.1"/>
    <property type="molecule type" value="Genomic_DNA"/>
</dbReference>
<reference evidence="2 3" key="1">
    <citation type="submission" date="2017-12" db="EMBL/GenBank/DDBJ databases">
        <title>Sequencing, de novo assembly and annotation of complete genome of a new Thraustochytrid species, strain FCC1311.</title>
        <authorList>
            <person name="Sedici K."/>
            <person name="Godart F."/>
            <person name="Aiese Cigliano R."/>
            <person name="Sanseverino W."/>
            <person name="Barakat M."/>
            <person name="Ortet P."/>
            <person name="Marechal E."/>
            <person name="Cagnac O."/>
            <person name="Amato A."/>
        </authorList>
    </citation>
    <scope>NUCLEOTIDE SEQUENCE [LARGE SCALE GENOMIC DNA]</scope>
</reference>
<feature type="compositionally biased region" description="Acidic residues" evidence="1">
    <location>
        <begin position="99"/>
        <end position="109"/>
    </location>
</feature>
<evidence type="ECO:0000256" key="1">
    <source>
        <dbReference type="SAM" id="MobiDB-lite"/>
    </source>
</evidence>
<dbReference type="AlphaFoldDB" id="A0A2R5GF97"/>
<proteinExistence type="predicted"/>